<organism evidence="1 2">
    <name type="scientific">Paenibacillus faecis</name>
    <dbReference type="NCBI Taxonomy" id="862114"/>
    <lineage>
        <taxon>Bacteria</taxon>
        <taxon>Bacillati</taxon>
        <taxon>Bacillota</taxon>
        <taxon>Bacilli</taxon>
        <taxon>Bacillales</taxon>
        <taxon>Paenibacillaceae</taxon>
        <taxon>Paenibacillus</taxon>
    </lineage>
</organism>
<dbReference type="OrthoDB" id="2594887at2"/>
<protein>
    <submittedName>
        <fullName evidence="1">Uncharacterized protein</fullName>
    </submittedName>
</protein>
<reference evidence="1 2" key="1">
    <citation type="submission" date="2019-08" db="EMBL/GenBank/DDBJ databases">
        <title>Genome sequencing of Paenibacillus faecis DSM 23593(T).</title>
        <authorList>
            <person name="Kook J.-K."/>
            <person name="Park S.-N."/>
            <person name="Lim Y.K."/>
        </authorList>
    </citation>
    <scope>NUCLEOTIDE SEQUENCE [LARGE SCALE GENOMIC DNA]</scope>
    <source>
        <strain evidence="1 2">DSM 23593</strain>
    </source>
</reference>
<sequence>MEFFVLERDKRLDHLAVGLVCSPRLEQGYEAAEDNELVEVHGEGVRDYGCMLEQPTLLVANELRRLLTKYDSQMAYKTVSIMDKTLNGLQLNYFLLNMREVEVMAPIPPDDLKRSNAALGFSLRRGDISDYPFFGVTYHRKRYLVVRLDVAEHVLRAGLYGVAVKRLQLKECD</sequence>
<name>A0A5D0CLK7_9BACL</name>
<evidence type="ECO:0000313" key="1">
    <source>
        <dbReference type="EMBL" id="TYA10731.1"/>
    </source>
</evidence>
<evidence type="ECO:0000313" key="2">
    <source>
        <dbReference type="Proteomes" id="UP000325218"/>
    </source>
</evidence>
<gene>
    <name evidence="1" type="ORF">FRY98_23380</name>
</gene>
<dbReference type="EMBL" id="VSDO01000005">
    <property type="protein sequence ID" value="TYA10731.1"/>
    <property type="molecule type" value="Genomic_DNA"/>
</dbReference>
<accession>A0A5D0CLK7</accession>
<keyword evidence="2" id="KW-1185">Reference proteome</keyword>
<dbReference type="AlphaFoldDB" id="A0A5D0CLK7"/>
<dbReference type="Proteomes" id="UP000325218">
    <property type="component" value="Unassembled WGS sequence"/>
</dbReference>
<comment type="caution">
    <text evidence="1">The sequence shown here is derived from an EMBL/GenBank/DDBJ whole genome shotgun (WGS) entry which is preliminary data.</text>
</comment>
<dbReference type="RefSeq" id="WP_148456670.1">
    <property type="nucleotide sequence ID" value="NZ_BORZ01000012.1"/>
</dbReference>
<proteinExistence type="predicted"/>